<protein>
    <submittedName>
        <fullName evidence="7">Homocysteine S-methyltransferase</fullName>
    </submittedName>
</protein>
<dbReference type="STRING" id="58919.A0A316ZF90"/>
<keyword evidence="3 5" id="KW-0479">Metal-binding</keyword>
<dbReference type="PROSITE" id="PS50970">
    <property type="entry name" value="HCY"/>
    <property type="match status" value="1"/>
</dbReference>
<dbReference type="InterPro" id="IPR003726">
    <property type="entry name" value="HCY_dom"/>
</dbReference>
<dbReference type="InterPro" id="IPR051486">
    <property type="entry name" value="Hcy_S-methyltransferase"/>
</dbReference>
<dbReference type="InterPro" id="IPR036589">
    <property type="entry name" value="HCY_dom_sf"/>
</dbReference>
<dbReference type="GO" id="GO:0046872">
    <property type="term" value="F:metal ion binding"/>
    <property type="evidence" value="ECO:0007669"/>
    <property type="project" value="UniProtKB-KW"/>
</dbReference>
<dbReference type="Pfam" id="PF02574">
    <property type="entry name" value="S-methyl_trans"/>
    <property type="match status" value="1"/>
</dbReference>
<feature type="binding site" evidence="5">
    <location>
        <position position="388"/>
    </location>
    <ligand>
        <name>Zn(2+)</name>
        <dbReference type="ChEBI" id="CHEBI:29105"/>
    </ligand>
</feature>
<feature type="binding site" evidence="5">
    <location>
        <position position="387"/>
    </location>
    <ligand>
        <name>Zn(2+)</name>
        <dbReference type="ChEBI" id="CHEBI:29105"/>
    </ligand>
</feature>
<reference evidence="7 8" key="1">
    <citation type="journal article" date="2018" name="Mol. Biol. Evol.">
        <title>Broad Genomic Sampling Reveals a Smut Pathogenic Ancestry of the Fungal Clade Ustilaginomycotina.</title>
        <authorList>
            <person name="Kijpornyongpan T."/>
            <person name="Mondo S.J."/>
            <person name="Barry K."/>
            <person name="Sandor L."/>
            <person name="Lee J."/>
            <person name="Lipzen A."/>
            <person name="Pangilinan J."/>
            <person name="LaButti K."/>
            <person name="Hainaut M."/>
            <person name="Henrissat B."/>
            <person name="Grigoriev I.V."/>
            <person name="Spatafora J.W."/>
            <person name="Aime M.C."/>
        </authorList>
    </citation>
    <scope>NUCLEOTIDE SEQUENCE [LARGE SCALE GENOMIC DNA]</scope>
    <source>
        <strain evidence="7 8">MCA 4186</strain>
    </source>
</reference>
<dbReference type="PANTHER" id="PTHR46015">
    <property type="entry name" value="ZGC:172121"/>
    <property type="match status" value="1"/>
</dbReference>
<dbReference type="GO" id="GO:0032259">
    <property type="term" value="P:methylation"/>
    <property type="evidence" value="ECO:0007669"/>
    <property type="project" value="UniProtKB-KW"/>
</dbReference>
<evidence type="ECO:0000256" key="5">
    <source>
        <dbReference type="PROSITE-ProRule" id="PRU00333"/>
    </source>
</evidence>
<dbReference type="SUPFAM" id="SSF82282">
    <property type="entry name" value="Homocysteine S-methyltransferase"/>
    <property type="match status" value="1"/>
</dbReference>
<keyword evidence="4 5" id="KW-0862">Zinc</keyword>
<comment type="cofactor">
    <cofactor evidence="5">
        <name>Zn(2+)</name>
        <dbReference type="ChEBI" id="CHEBI:29105"/>
    </cofactor>
</comment>
<proteinExistence type="predicted"/>
<organism evidence="7 8">
    <name type="scientific">Tilletiopsis washingtonensis</name>
    <dbReference type="NCBI Taxonomy" id="58919"/>
    <lineage>
        <taxon>Eukaryota</taxon>
        <taxon>Fungi</taxon>
        <taxon>Dikarya</taxon>
        <taxon>Basidiomycota</taxon>
        <taxon>Ustilaginomycotina</taxon>
        <taxon>Exobasidiomycetes</taxon>
        <taxon>Entylomatales</taxon>
        <taxon>Entylomatales incertae sedis</taxon>
        <taxon>Tilletiopsis</taxon>
    </lineage>
</organism>
<dbReference type="GO" id="GO:0008898">
    <property type="term" value="F:S-adenosylmethionine-homocysteine S-methyltransferase activity"/>
    <property type="evidence" value="ECO:0007669"/>
    <property type="project" value="TreeGrafter"/>
</dbReference>
<accession>A0A316ZF90</accession>
<feature type="binding site" evidence="5">
    <location>
        <position position="283"/>
    </location>
    <ligand>
        <name>Zn(2+)</name>
        <dbReference type="ChEBI" id="CHEBI:29105"/>
    </ligand>
</feature>
<dbReference type="Gene3D" id="3.20.20.330">
    <property type="entry name" value="Homocysteine-binding-like domain"/>
    <property type="match status" value="1"/>
</dbReference>
<keyword evidence="8" id="KW-1185">Reference proteome</keyword>
<name>A0A316ZF90_9BASI</name>
<keyword evidence="2 5" id="KW-0808">Transferase</keyword>
<dbReference type="GO" id="GO:0033528">
    <property type="term" value="P:S-methylmethionine cycle"/>
    <property type="evidence" value="ECO:0007669"/>
    <property type="project" value="TreeGrafter"/>
</dbReference>
<sequence length="407" mass="42401">MALSALLAASGRRVAVIDGGLATHLETGLGQDISSSLWSAGLLQDDASGSEGEGSGNAAIVQAHLDYLNAGAELIGSCNYQTAHQTFARIGLGAAEAERLMLRAISLAAQARTRFLDSAAGKARTAAGHKRPLSALSLGPYGATLSNGAEYTGVYPSPADTGADMSMDELVAFHVQRLRPFASNTEAWSAIDVLALETLPRADEALACRLALKQLENECLAKDAAWQRKELLISFVFPAGEQLPWPSAKRSLAQECEALLDATLGAVGEAGAPPGAAAIGINCTKPHFLQPLVAALTEALSRRALAAHPHLFVSAAPALRLNEALTSSSQLYPDGGQVWDGINKTWSAGPDVPAEHATPAGWAQALLTSARPATENAAWGGVWLGGCCKSGDKEIAELSRLVLEEKK</sequence>
<evidence type="ECO:0000256" key="4">
    <source>
        <dbReference type="ARBA" id="ARBA00022833"/>
    </source>
</evidence>
<evidence type="ECO:0000256" key="2">
    <source>
        <dbReference type="ARBA" id="ARBA00022679"/>
    </source>
</evidence>
<evidence type="ECO:0000313" key="8">
    <source>
        <dbReference type="Proteomes" id="UP000245946"/>
    </source>
</evidence>
<dbReference type="GeneID" id="37268337"/>
<evidence type="ECO:0000313" key="7">
    <source>
        <dbReference type="EMBL" id="PWO00428.1"/>
    </source>
</evidence>
<evidence type="ECO:0000256" key="1">
    <source>
        <dbReference type="ARBA" id="ARBA00022603"/>
    </source>
</evidence>
<evidence type="ECO:0000259" key="6">
    <source>
        <dbReference type="PROSITE" id="PS50970"/>
    </source>
</evidence>
<dbReference type="RefSeq" id="XP_025600706.1">
    <property type="nucleotide sequence ID" value="XM_025740793.1"/>
</dbReference>
<dbReference type="PANTHER" id="PTHR46015:SF1">
    <property type="entry name" value="HOMOCYSTEINE S-METHYLTRANSFERASE-LIKE ISOFORM 1"/>
    <property type="match status" value="1"/>
</dbReference>
<evidence type="ECO:0000256" key="3">
    <source>
        <dbReference type="ARBA" id="ARBA00022723"/>
    </source>
</evidence>
<feature type="domain" description="Hcy-binding" evidence="6">
    <location>
        <begin position="3"/>
        <end position="402"/>
    </location>
</feature>
<dbReference type="Proteomes" id="UP000245946">
    <property type="component" value="Unassembled WGS sequence"/>
</dbReference>
<dbReference type="GO" id="GO:0009086">
    <property type="term" value="P:methionine biosynthetic process"/>
    <property type="evidence" value="ECO:0007669"/>
    <property type="project" value="TreeGrafter"/>
</dbReference>
<keyword evidence="1 5" id="KW-0489">Methyltransferase</keyword>
<dbReference type="EMBL" id="KZ819285">
    <property type="protein sequence ID" value="PWO00428.1"/>
    <property type="molecule type" value="Genomic_DNA"/>
</dbReference>
<dbReference type="AlphaFoldDB" id="A0A316ZF90"/>
<dbReference type="OrthoDB" id="261426at2759"/>
<gene>
    <name evidence="7" type="ORF">FA09DRAFT_315100</name>
</gene>